<name>A0A2C6KVG3_9APIC</name>
<dbReference type="EMBL" id="MIGC01002918">
    <property type="protein sequence ID" value="PHJ20268.1"/>
    <property type="molecule type" value="Genomic_DNA"/>
</dbReference>
<keyword evidence="2" id="KW-1185">Reference proteome</keyword>
<protein>
    <submittedName>
        <fullName evidence="1">Uncharacterized protein</fullName>
    </submittedName>
</protein>
<dbReference type="VEuPathDB" id="ToxoDB:CSUI_005903"/>
<comment type="caution">
    <text evidence="1">The sequence shown here is derived from an EMBL/GenBank/DDBJ whole genome shotgun (WGS) entry which is preliminary data.</text>
</comment>
<proteinExistence type="predicted"/>
<accession>A0A2C6KVG3</accession>
<sequence>DKGQRLHQGVDGRVEAPGLWPCKILNGREVNSAGPREICCLRTRIFTPCRRLRLVYIYNACFTRLVRQGHDFFSAAVFEFFGPQRQTATCLCGPKNLSEGTTMSADSCAGDDHADWQIRKTPKHRKTSDC</sequence>
<dbReference type="Proteomes" id="UP000221165">
    <property type="component" value="Unassembled WGS sequence"/>
</dbReference>
<evidence type="ECO:0000313" key="1">
    <source>
        <dbReference type="EMBL" id="PHJ20268.1"/>
    </source>
</evidence>
<evidence type="ECO:0000313" key="2">
    <source>
        <dbReference type="Proteomes" id="UP000221165"/>
    </source>
</evidence>
<dbReference type="GeneID" id="94429280"/>
<dbReference type="AlphaFoldDB" id="A0A2C6KVG3"/>
<dbReference type="RefSeq" id="XP_067921958.1">
    <property type="nucleotide sequence ID" value="XM_068066069.1"/>
</dbReference>
<gene>
    <name evidence="1" type="ORF">CSUI_005903</name>
</gene>
<organism evidence="1 2">
    <name type="scientific">Cystoisospora suis</name>
    <dbReference type="NCBI Taxonomy" id="483139"/>
    <lineage>
        <taxon>Eukaryota</taxon>
        <taxon>Sar</taxon>
        <taxon>Alveolata</taxon>
        <taxon>Apicomplexa</taxon>
        <taxon>Conoidasida</taxon>
        <taxon>Coccidia</taxon>
        <taxon>Eucoccidiorida</taxon>
        <taxon>Eimeriorina</taxon>
        <taxon>Sarcocystidae</taxon>
        <taxon>Cystoisospora</taxon>
    </lineage>
</organism>
<reference evidence="1 2" key="1">
    <citation type="journal article" date="2017" name="Int. J. Parasitol.">
        <title>The genome of the protozoan parasite Cystoisospora suis and a reverse vaccinology approach to identify vaccine candidates.</title>
        <authorList>
            <person name="Palmieri N."/>
            <person name="Shrestha A."/>
            <person name="Ruttkowski B."/>
            <person name="Beck T."/>
            <person name="Vogl C."/>
            <person name="Tomley F."/>
            <person name="Blake D.P."/>
            <person name="Joachim A."/>
        </authorList>
    </citation>
    <scope>NUCLEOTIDE SEQUENCE [LARGE SCALE GENOMIC DNA]</scope>
    <source>
        <strain evidence="1 2">Wien I</strain>
    </source>
</reference>
<feature type="non-terminal residue" evidence="1">
    <location>
        <position position="1"/>
    </location>
</feature>